<evidence type="ECO:0000313" key="3">
    <source>
        <dbReference type="EMBL" id="ADX48593.1"/>
    </source>
</evidence>
<protein>
    <recommendedName>
        <fullName evidence="5">DUF2127 domain-containing protein</fullName>
    </recommendedName>
</protein>
<dbReference type="InterPro" id="IPR021125">
    <property type="entry name" value="DUF2127"/>
</dbReference>
<dbReference type="HOGENOM" id="CLU_113251_2_0_4"/>
<accession>F0QBX7</accession>
<organism evidence="3 4">
    <name type="scientific">Paracidovorax avenae (strain ATCC 19860 / DSM 7227 / CCUG 15838 / JCM 20985 / LMG 2117 / NCPPB 1011)</name>
    <name type="common">Acidovorax avenae</name>
    <dbReference type="NCBI Taxonomy" id="643561"/>
    <lineage>
        <taxon>Bacteria</taxon>
        <taxon>Pseudomonadati</taxon>
        <taxon>Pseudomonadota</taxon>
        <taxon>Betaproteobacteria</taxon>
        <taxon>Burkholderiales</taxon>
        <taxon>Comamonadaceae</taxon>
        <taxon>Paracidovorax</taxon>
    </lineage>
</organism>
<dbReference type="AlphaFoldDB" id="F0QBX7"/>
<feature type="transmembrane region" description="Helical" evidence="2">
    <location>
        <begin position="160"/>
        <end position="178"/>
    </location>
</feature>
<dbReference type="KEGG" id="aaa:Acav_4714"/>
<sequence>MSFIREHSMSQPNDVTVSAPDLPAGAGAQARHGSGDTAGQRALRTIATLEAVKGVVALMAGLGLLGLLHHDLHHAAVSLIGHVGLNPGERYPEMLLSRLDLLAHEDFRWLLLAVIAYAALRFTEAYGLWKDRAWGEALGALSGGLYIPFELWHWLHRPSWAATLVIAFNAGVVGYLAWRLRTRPGQAASPA</sequence>
<keyword evidence="2" id="KW-0812">Transmembrane</keyword>
<evidence type="ECO:0000256" key="1">
    <source>
        <dbReference type="SAM" id="MobiDB-lite"/>
    </source>
</evidence>
<feature type="region of interest" description="Disordered" evidence="1">
    <location>
        <begin position="1"/>
        <end position="36"/>
    </location>
</feature>
<feature type="transmembrane region" description="Helical" evidence="2">
    <location>
        <begin position="51"/>
        <end position="69"/>
    </location>
</feature>
<keyword evidence="2" id="KW-0472">Membrane</keyword>
<evidence type="ECO:0000256" key="2">
    <source>
        <dbReference type="SAM" id="Phobius"/>
    </source>
</evidence>
<keyword evidence="4" id="KW-1185">Reference proteome</keyword>
<name>F0QBX7_PARA1</name>
<proteinExistence type="predicted"/>
<dbReference type="EMBL" id="CP002521">
    <property type="protein sequence ID" value="ADX48593.1"/>
    <property type="molecule type" value="Genomic_DNA"/>
</dbReference>
<gene>
    <name evidence="3" type="ordered locus">Acav_4714</name>
</gene>
<feature type="transmembrane region" description="Helical" evidence="2">
    <location>
        <begin position="135"/>
        <end position="154"/>
    </location>
</feature>
<feature type="transmembrane region" description="Helical" evidence="2">
    <location>
        <begin position="107"/>
        <end position="123"/>
    </location>
</feature>
<evidence type="ECO:0008006" key="5">
    <source>
        <dbReference type="Google" id="ProtNLM"/>
    </source>
</evidence>
<dbReference type="Proteomes" id="UP000002482">
    <property type="component" value="Chromosome"/>
</dbReference>
<evidence type="ECO:0000313" key="4">
    <source>
        <dbReference type="Proteomes" id="UP000002482"/>
    </source>
</evidence>
<keyword evidence="2" id="KW-1133">Transmembrane helix</keyword>
<reference evidence="3" key="1">
    <citation type="submission" date="2011-02" db="EMBL/GenBank/DDBJ databases">
        <title>Complete sequence of Acidovorax avenae subsp. avenae ATCC 19860.</title>
        <authorList>
            <consortium name="US DOE Joint Genome Institute"/>
            <person name="Lucas S."/>
            <person name="Copeland A."/>
            <person name="Lapidus A."/>
            <person name="Cheng J.-F."/>
            <person name="Goodwin L."/>
            <person name="Pitluck S."/>
            <person name="Chertkov O."/>
            <person name="Held B."/>
            <person name="Detter J.C."/>
            <person name="Han C."/>
            <person name="Tapia R."/>
            <person name="Land M."/>
            <person name="Hauser L."/>
            <person name="Kyrpides N."/>
            <person name="Ivanova N."/>
            <person name="Ovchinnikova G."/>
            <person name="Pagani I."/>
            <person name="Gordon S."/>
            <person name="Woyke T."/>
        </authorList>
    </citation>
    <scope>NUCLEOTIDE SEQUENCE</scope>
    <source>
        <strain evidence="3">ATCC 19860</strain>
    </source>
</reference>
<dbReference type="Pfam" id="PF09900">
    <property type="entry name" value="DUF2127"/>
    <property type="match status" value="1"/>
</dbReference>